<feature type="domain" description="NlpC/P60" evidence="8">
    <location>
        <begin position="82"/>
        <end position="237"/>
    </location>
</feature>
<dbReference type="PANTHER" id="PTHR34858">
    <property type="entry name" value="CYSO-CYSTEINE PEPTIDASE"/>
    <property type="match status" value="1"/>
</dbReference>
<keyword evidence="6" id="KW-0862">Zinc</keyword>
<dbReference type="GO" id="GO:0008235">
    <property type="term" value="F:metalloexopeptidase activity"/>
    <property type="evidence" value="ECO:0007669"/>
    <property type="project" value="TreeGrafter"/>
</dbReference>
<evidence type="ECO:0000256" key="3">
    <source>
        <dbReference type="ARBA" id="ARBA00022723"/>
    </source>
</evidence>
<dbReference type="SUPFAM" id="SSF54001">
    <property type="entry name" value="Cysteine proteinases"/>
    <property type="match status" value="1"/>
</dbReference>
<dbReference type="InterPro" id="IPR000064">
    <property type="entry name" value="NLP_P60_dom"/>
</dbReference>
<evidence type="ECO:0000256" key="1">
    <source>
        <dbReference type="ARBA" id="ARBA00007074"/>
    </source>
</evidence>
<keyword evidence="5" id="KW-0788">Thiol protease</keyword>
<comment type="caution">
    <text evidence="9">The sequence shown here is derived from an EMBL/GenBank/DDBJ whole genome shotgun (WGS) entry which is preliminary data.</text>
</comment>
<gene>
    <name evidence="9" type="ORF">O0V09_07810</name>
</gene>
<dbReference type="InterPro" id="IPR038765">
    <property type="entry name" value="Papain-like_cys_pep_sf"/>
</dbReference>
<dbReference type="InterPro" id="IPR028090">
    <property type="entry name" value="JAB_dom_prok"/>
</dbReference>
<keyword evidence="2" id="KW-0645">Protease</keyword>
<organism evidence="9 10">
    <name type="scientific">Dasania phycosphaerae</name>
    <dbReference type="NCBI Taxonomy" id="2950436"/>
    <lineage>
        <taxon>Bacteria</taxon>
        <taxon>Pseudomonadati</taxon>
        <taxon>Pseudomonadota</taxon>
        <taxon>Gammaproteobacteria</taxon>
        <taxon>Cellvibrionales</taxon>
        <taxon>Spongiibacteraceae</taxon>
        <taxon>Dasania</taxon>
    </lineage>
</organism>
<dbReference type="PROSITE" id="PS51935">
    <property type="entry name" value="NLPC_P60"/>
    <property type="match status" value="1"/>
</dbReference>
<proteinExistence type="inferred from homology"/>
<dbReference type="SUPFAM" id="SSF102712">
    <property type="entry name" value="JAB1/MPN domain"/>
    <property type="match status" value="1"/>
</dbReference>
<evidence type="ECO:0000313" key="9">
    <source>
        <dbReference type="EMBL" id="MCZ0865099.1"/>
    </source>
</evidence>
<dbReference type="InterPro" id="IPR051929">
    <property type="entry name" value="VirAsm_ModProt"/>
</dbReference>
<dbReference type="PANTHER" id="PTHR34858:SF1">
    <property type="entry name" value="CYSO-CYSTEINE PEPTIDASE"/>
    <property type="match status" value="1"/>
</dbReference>
<dbReference type="Pfam" id="PF00877">
    <property type="entry name" value="NLPC_P60"/>
    <property type="match status" value="1"/>
</dbReference>
<evidence type="ECO:0000256" key="6">
    <source>
        <dbReference type="ARBA" id="ARBA00022833"/>
    </source>
</evidence>
<accession>A0A9J6RKS1</accession>
<evidence type="ECO:0000256" key="7">
    <source>
        <dbReference type="ARBA" id="ARBA00023049"/>
    </source>
</evidence>
<sequence>MFSAFVIETAKQHAEACYPQESCGLVIGGHYVPQKNLSPTPERAFKIKRSAMAASDVQAVIHSHPNGPACPSEADMRGQQSMGVPWGIIVSEGGVALEPFWWGTDEIPPLLGRPFRHGVTDCYSIIRDYYRLEKSIVLKDYPRQWEWWLDGQADMYAQYFGDENFFVINPDEDELQPGDVFLAQVKSPVINHGGVYMGGGIILHQLGGPQGYDPSRLSCRVPLYPWRKYITLWLRHKHA</sequence>
<dbReference type="RefSeq" id="WP_258331250.1">
    <property type="nucleotide sequence ID" value="NZ_JAPTGG010000005.1"/>
</dbReference>
<keyword evidence="3" id="KW-0479">Metal-binding</keyword>
<dbReference type="Proteomes" id="UP001069090">
    <property type="component" value="Unassembled WGS sequence"/>
</dbReference>
<evidence type="ECO:0000256" key="2">
    <source>
        <dbReference type="ARBA" id="ARBA00022670"/>
    </source>
</evidence>
<keyword evidence="10" id="KW-1185">Reference proteome</keyword>
<dbReference type="GO" id="GO:0008234">
    <property type="term" value="F:cysteine-type peptidase activity"/>
    <property type="evidence" value="ECO:0007669"/>
    <property type="project" value="UniProtKB-KW"/>
</dbReference>
<protein>
    <submittedName>
        <fullName evidence="9">C40 family peptidase</fullName>
    </submittedName>
</protein>
<dbReference type="Pfam" id="PF14464">
    <property type="entry name" value="Prok-JAB"/>
    <property type="match status" value="1"/>
</dbReference>
<keyword evidence="4" id="KW-0378">Hydrolase</keyword>
<evidence type="ECO:0000259" key="8">
    <source>
        <dbReference type="PROSITE" id="PS51935"/>
    </source>
</evidence>
<evidence type="ECO:0000313" key="10">
    <source>
        <dbReference type="Proteomes" id="UP001069090"/>
    </source>
</evidence>
<dbReference type="Gene3D" id="3.90.1720.10">
    <property type="entry name" value="endopeptidase domain like (from Nostoc punctiforme)"/>
    <property type="match status" value="1"/>
</dbReference>
<dbReference type="EMBL" id="JAPTGG010000005">
    <property type="protein sequence ID" value="MCZ0865099.1"/>
    <property type="molecule type" value="Genomic_DNA"/>
</dbReference>
<keyword evidence="7" id="KW-0482">Metalloprotease</keyword>
<evidence type="ECO:0000256" key="4">
    <source>
        <dbReference type="ARBA" id="ARBA00022801"/>
    </source>
</evidence>
<name>A0A9J6RKS1_9GAMM</name>
<dbReference type="GO" id="GO:0008270">
    <property type="term" value="F:zinc ion binding"/>
    <property type="evidence" value="ECO:0007669"/>
    <property type="project" value="TreeGrafter"/>
</dbReference>
<dbReference type="Gene3D" id="3.40.140.10">
    <property type="entry name" value="Cytidine Deaminase, domain 2"/>
    <property type="match status" value="1"/>
</dbReference>
<dbReference type="AlphaFoldDB" id="A0A9J6RKS1"/>
<evidence type="ECO:0000256" key="5">
    <source>
        <dbReference type="ARBA" id="ARBA00022807"/>
    </source>
</evidence>
<dbReference type="CDD" id="cd08073">
    <property type="entry name" value="MPN_NLPC_P60"/>
    <property type="match status" value="1"/>
</dbReference>
<comment type="similarity">
    <text evidence="1">Belongs to the peptidase C40 family.</text>
</comment>
<reference evidence="9 10" key="1">
    <citation type="submission" date="2022-12" db="EMBL/GenBank/DDBJ databases">
        <title>Dasania phycosphaerae sp. nov., isolated from particulate material of the south coast of Korea.</title>
        <authorList>
            <person name="Jiang Y."/>
        </authorList>
    </citation>
    <scope>NUCLEOTIDE SEQUENCE [LARGE SCALE GENOMIC DNA]</scope>
    <source>
        <strain evidence="9 10">GY-19</strain>
    </source>
</reference>
<dbReference type="GO" id="GO:0006508">
    <property type="term" value="P:proteolysis"/>
    <property type="evidence" value="ECO:0007669"/>
    <property type="project" value="UniProtKB-KW"/>
</dbReference>